<dbReference type="EMBL" id="LNZB01000007">
    <property type="protein sequence ID" value="KTD82717.1"/>
    <property type="molecule type" value="Genomic_DNA"/>
</dbReference>
<dbReference type="RefSeq" id="WP_058479318.1">
    <property type="nucleotide sequence ID" value="NZ_CAAAIQ010000002.1"/>
</dbReference>
<evidence type="ECO:0000313" key="2">
    <source>
        <dbReference type="Proteomes" id="UP000054729"/>
    </source>
</evidence>
<comment type="caution">
    <text evidence="1">The sequence shown here is derived from an EMBL/GenBank/DDBJ whole genome shotgun (WGS) entry which is preliminary data.</text>
</comment>
<dbReference type="PATRIC" id="fig|66969.6.peg.495"/>
<gene>
    <name evidence="1" type="ORF">Lwal_0459</name>
</gene>
<proteinExistence type="predicted"/>
<protein>
    <submittedName>
        <fullName evidence="1">Uncharacterized protein</fullName>
    </submittedName>
</protein>
<sequence length="99" mass="11528">MIWSGKDKKSKPKTNTDYQNELKSFLSTHFYKLPEGVFQIDTPGFDREKSKLLLNNHKELPFVIRNSSKTGCYCVDYLNSKGEIMRWSSKLTHPVKQLS</sequence>
<accession>A0A0W1AN10</accession>
<evidence type="ECO:0000313" key="1">
    <source>
        <dbReference type="EMBL" id="KTD82717.1"/>
    </source>
</evidence>
<dbReference type="AlphaFoldDB" id="A0A0W1AN10"/>
<dbReference type="Proteomes" id="UP000054729">
    <property type="component" value="Unassembled WGS sequence"/>
</dbReference>
<organism evidence="1 2">
    <name type="scientific">Legionella waltersii</name>
    <dbReference type="NCBI Taxonomy" id="66969"/>
    <lineage>
        <taxon>Bacteria</taxon>
        <taxon>Pseudomonadati</taxon>
        <taxon>Pseudomonadota</taxon>
        <taxon>Gammaproteobacteria</taxon>
        <taxon>Legionellales</taxon>
        <taxon>Legionellaceae</taxon>
        <taxon>Legionella</taxon>
    </lineage>
</organism>
<reference evidence="1 2" key="1">
    <citation type="submission" date="2015-11" db="EMBL/GenBank/DDBJ databases">
        <title>Genomic analysis of 38 Legionella species identifies large and diverse effector repertoires.</title>
        <authorList>
            <person name="Burstein D."/>
            <person name="Amaro F."/>
            <person name="Zusman T."/>
            <person name="Lifshitz Z."/>
            <person name="Cohen O."/>
            <person name="Gilbert J.A."/>
            <person name="Pupko T."/>
            <person name="Shuman H.A."/>
            <person name="Segal G."/>
        </authorList>
    </citation>
    <scope>NUCLEOTIDE SEQUENCE [LARGE SCALE GENOMIC DNA]</scope>
    <source>
        <strain evidence="1 2">ATCC 51914</strain>
    </source>
</reference>
<keyword evidence="2" id="KW-1185">Reference proteome</keyword>
<name>A0A0W1AN10_9GAMM</name>